<evidence type="ECO:0000259" key="2">
    <source>
        <dbReference type="Pfam" id="PF07811"/>
    </source>
</evidence>
<protein>
    <submittedName>
        <fullName evidence="3">Pilus assembly protein</fullName>
    </submittedName>
</protein>
<dbReference type="Proteomes" id="UP001221838">
    <property type="component" value="Unassembled WGS sequence"/>
</dbReference>
<feature type="transmembrane region" description="Helical" evidence="1">
    <location>
        <begin position="12"/>
        <end position="34"/>
    </location>
</feature>
<evidence type="ECO:0000313" key="4">
    <source>
        <dbReference type="Proteomes" id="UP001221838"/>
    </source>
</evidence>
<evidence type="ECO:0000256" key="1">
    <source>
        <dbReference type="SAM" id="Phobius"/>
    </source>
</evidence>
<keyword evidence="1" id="KW-1133">Transmembrane helix</keyword>
<keyword evidence="4" id="KW-1185">Reference proteome</keyword>
<dbReference type="InterPro" id="IPR012495">
    <property type="entry name" value="TadE-like_dom"/>
</dbReference>
<gene>
    <name evidence="3" type="ORF">POL68_10075</name>
</gene>
<dbReference type="RefSeq" id="WP_272136836.1">
    <property type="nucleotide sequence ID" value="NZ_JAQNDM010000002.1"/>
</dbReference>
<dbReference type="Pfam" id="PF07811">
    <property type="entry name" value="TadE"/>
    <property type="match status" value="1"/>
</dbReference>
<name>A0ABT5D578_9BACT</name>
<dbReference type="EMBL" id="JAQNDM010000002">
    <property type="protein sequence ID" value="MDC0708814.1"/>
    <property type="molecule type" value="Genomic_DNA"/>
</dbReference>
<proteinExistence type="predicted"/>
<keyword evidence="1" id="KW-0812">Transmembrane</keyword>
<reference evidence="3 4" key="1">
    <citation type="submission" date="2022-11" db="EMBL/GenBank/DDBJ databases">
        <title>Minimal conservation of predation-associated metabolite biosynthetic gene clusters underscores biosynthetic potential of Myxococcota including descriptions for ten novel species: Archangium lansinium sp. nov., Myxococcus landrumus sp. nov., Nannocystis bai.</title>
        <authorList>
            <person name="Ahearne A."/>
            <person name="Stevens C."/>
            <person name="Dowd S."/>
        </authorList>
    </citation>
    <scope>NUCLEOTIDE SEQUENCE [LARGE SCALE GENOMIC DNA]</scope>
    <source>
        <strain evidence="3 4">NCWAL01</strain>
    </source>
</reference>
<feature type="domain" description="TadE-like" evidence="2">
    <location>
        <begin position="11"/>
        <end position="52"/>
    </location>
</feature>
<comment type="caution">
    <text evidence="3">The sequence shown here is derived from an EMBL/GenBank/DDBJ whole genome shotgun (WGS) entry which is preliminary data.</text>
</comment>
<organism evidence="3 4">
    <name type="scientific">Stigmatella ashevillensis</name>
    <dbReference type="NCBI Taxonomy" id="2995309"/>
    <lineage>
        <taxon>Bacteria</taxon>
        <taxon>Pseudomonadati</taxon>
        <taxon>Myxococcota</taxon>
        <taxon>Myxococcia</taxon>
        <taxon>Myxococcales</taxon>
        <taxon>Cystobacterineae</taxon>
        <taxon>Archangiaceae</taxon>
        <taxon>Stigmatella</taxon>
    </lineage>
</organism>
<evidence type="ECO:0000313" key="3">
    <source>
        <dbReference type="EMBL" id="MDC0708814.1"/>
    </source>
</evidence>
<accession>A0ABT5D578</accession>
<sequence length="396" mass="43766">MSPLRSSAQRGTATVEFALIVPVLVAILMFSMYLTELVRAKLKLQELARYAAWEMTSYTLSDFAKAKHDEAFDTAQREAMAEALERYKDMDSVEPDAVPGNFIARYSDVKGTLSNEEIGFFEKGLVLGNSDEGFASMAVGALNRAGNGMLGAWDFNTKGWVTAEVDMRFNNVLLPRNYLDEGGAQGFFKTDMFGGKELESLALKSRFSLYADAWTMEDGGDAVIRGRRAGAHRGGSDDMPHGIYQQVSRMVFLGVADELRKHMGIIAQFETFLRQVAPAFLGTFVVSHNYGPTPSGEDEAWSRDCIGPQTGVEAYPADAEGGLNNLDKFSQLDWPRPKCFDTAPFRDQPYERSQYIKIFKARGAYFMGCKNPQSDDPSAPVVSNRGDSNVNVVNCE</sequence>
<keyword evidence="1" id="KW-0472">Membrane</keyword>